<evidence type="ECO:0000313" key="7">
    <source>
        <dbReference type="EMBL" id="OIT36930.1"/>
    </source>
</evidence>
<dbReference type="Gene3D" id="2.40.330.10">
    <property type="entry name" value="DNA-binding pseudobarrel domain"/>
    <property type="match status" value="1"/>
</dbReference>
<name>A0A314L5P4_NICAT</name>
<accession>A0A314L5P4</accession>
<sequence length="362" mass="41437">MEENSGVHEPLLEKDKNDHFQDMAANEICDNFQDIHLSDKSRTASLRIKGNSLGTAWVFRDENGKLFLEKQLSEDDITGQLKIPRRLAHYLQSPELQSDELDEQECQVELVRNMEEDEYYLTGEWEDFVQEQQLKPKDLVIIEISDNQRLRIDYISDQRAIDNHVLVRRLSRAEVKDLYLRKLSENYSYCGSGLIEIQPVVETKLCSENADSLKLKLPKKQVEENLNDLPLPAAGGEIALALFDPVGNNIVEMKLVHGSEEDGYYIGGGEWKEYAVKHNLLTSDTLFLDKVIVHNDDHELNNPNAQFSYHYEISYQRGSSKESEKLDAAAATTTTVGIGDNKKGHNQSEYEGDLESFWLWLV</sequence>
<keyword evidence="3" id="KW-0238">DNA-binding</keyword>
<keyword evidence="8" id="KW-1185">Reference proteome</keyword>
<proteinExistence type="predicted"/>
<evidence type="ECO:0000256" key="5">
    <source>
        <dbReference type="ARBA" id="ARBA00023242"/>
    </source>
</evidence>
<dbReference type="EMBL" id="MJEQ01000374">
    <property type="protein sequence ID" value="OIT36930.1"/>
    <property type="molecule type" value="Genomic_DNA"/>
</dbReference>
<dbReference type="Gramene" id="OIT36930">
    <property type="protein sequence ID" value="OIT36930"/>
    <property type="gene ID" value="A4A49_17490"/>
</dbReference>
<protein>
    <recommendedName>
        <fullName evidence="6">TF-B3 domain-containing protein</fullName>
    </recommendedName>
</protein>
<dbReference type="SUPFAM" id="SSF101936">
    <property type="entry name" value="DNA-binding pseudobarrel domain"/>
    <property type="match status" value="2"/>
</dbReference>
<feature type="domain" description="TF-B3" evidence="6">
    <location>
        <begin position="74"/>
        <end position="148"/>
    </location>
</feature>
<organism evidence="7 8">
    <name type="scientific">Nicotiana attenuata</name>
    <name type="common">Coyote tobacco</name>
    <dbReference type="NCBI Taxonomy" id="49451"/>
    <lineage>
        <taxon>Eukaryota</taxon>
        <taxon>Viridiplantae</taxon>
        <taxon>Streptophyta</taxon>
        <taxon>Embryophyta</taxon>
        <taxon>Tracheophyta</taxon>
        <taxon>Spermatophyta</taxon>
        <taxon>Magnoliopsida</taxon>
        <taxon>eudicotyledons</taxon>
        <taxon>Gunneridae</taxon>
        <taxon>Pentapetalae</taxon>
        <taxon>asterids</taxon>
        <taxon>lamiids</taxon>
        <taxon>Solanales</taxon>
        <taxon>Solanaceae</taxon>
        <taxon>Nicotianoideae</taxon>
        <taxon>Nicotianeae</taxon>
        <taxon>Nicotiana</taxon>
    </lineage>
</organism>
<keyword evidence="2" id="KW-0805">Transcription regulation</keyword>
<evidence type="ECO:0000256" key="4">
    <source>
        <dbReference type="ARBA" id="ARBA00023163"/>
    </source>
</evidence>
<dbReference type="Pfam" id="PF02362">
    <property type="entry name" value="B3"/>
    <property type="match status" value="1"/>
</dbReference>
<dbReference type="InterPro" id="IPR003340">
    <property type="entry name" value="B3_DNA-bd"/>
</dbReference>
<dbReference type="Proteomes" id="UP000187609">
    <property type="component" value="Unassembled WGS sequence"/>
</dbReference>
<keyword evidence="4" id="KW-0804">Transcription</keyword>
<evidence type="ECO:0000313" key="8">
    <source>
        <dbReference type="Proteomes" id="UP000187609"/>
    </source>
</evidence>
<dbReference type="GO" id="GO:0003677">
    <property type="term" value="F:DNA binding"/>
    <property type="evidence" value="ECO:0007669"/>
    <property type="project" value="UniProtKB-KW"/>
</dbReference>
<gene>
    <name evidence="7" type="ORF">A4A49_17490</name>
</gene>
<dbReference type="AlphaFoldDB" id="A0A314L5P4"/>
<dbReference type="SMR" id="A0A314L5P4"/>
<dbReference type="GO" id="GO:0005634">
    <property type="term" value="C:nucleus"/>
    <property type="evidence" value="ECO:0007669"/>
    <property type="project" value="UniProtKB-SubCell"/>
</dbReference>
<evidence type="ECO:0000256" key="3">
    <source>
        <dbReference type="ARBA" id="ARBA00023125"/>
    </source>
</evidence>
<evidence type="ECO:0000256" key="2">
    <source>
        <dbReference type="ARBA" id="ARBA00023015"/>
    </source>
</evidence>
<comment type="subcellular location">
    <subcellularLocation>
        <location evidence="1">Nucleus</location>
    </subcellularLocation>
</comment>
<dbReference type="InterPro" id="IPR015300">
    <property type="entry name" value="DNA-bd_pseudobarrel_sf"/>
</dbReference>
<evidence type="ECO:0000259" key="6">
    <source>
        <dbReference type="Pfam" id="PF02362"/>
    </source>
</evidence>
<evidence type="ECO:0000256" key="1">
    <source>
        <dbReference type="ARBA" id="ARBA00004123"/>
    </source>
</evidence>
<reference evidence="7" key="1">
    <citation type="submission" date="2016-11" db="EMBL/GenBank/DDBJ databases">
        <title>The genome of Nicotiana attenuata.</title>
        <authorList>
            <person name="Xu S."/>
            <person name="Brockmoeller T."/>
            <person name="Gaquerel E."/>
            <person name="Navarro A."/>
            <person name="Kuhl H."/>
            <person name="Gase K."/>
            <person name="Ling Z."/>
            <person name="Zhou W."/>
            <person name="Kreitzer C."/>
            <person name="Stanke M."/>
            <person name="Tang H."/>
            <person name="Lyons E."/>
            <person name="Pandey P."/>
            <person name="Pandey S.P."/>
            <person name="Timmermann B."/>
            <person name="Baldwin I.T."/>
        </authorList>
    </citation>
    <scope>NUCLEOTIDE SEQUENCE [LARGE SCALE GENOMIC DNA]</scope>
    <source>
        <strain evidence="7">UT</strain>
    </source>
</reference>
<comment type="caution">
    <text evidence="7">The sequence shown here is derived from an EMBL/GenBank/DDBJ whole genome shotgun (WGS) entry which is preliminary data.</text>
</comment>
<keyword evidence="5" id="KW-0539">Nucleus</keyword>